<reference evidence="1 2" key="1">
    <citation type="journal article" date="2015" name="Genome Biol.">
        <title>Comparative genomics of Steinernema reveals deeply conserved gene regulatory networks.</title>
        <authorList>
            <person name="Dillman A.R."/>
            <person name="Macchietto M."/>
            <person name="Porter C.F."/>
            <person name="Rogers A."/>
            <person name="Williams B."/>
            <person name="Antoshechkin I."/>
            <person name="Lee M.M."/>
            <person name="Goodwin Z."/>
            <person name="Lu X."/>
            <person name="Lewis E.E."/>
            <person name="Goodrich-Blair H."/>
            <person name="Stock S.P."/>
            <person name="Adams B.J."/>
            <person name="Sternberg P.W."/>
            <person name="Mortazavi A."/>
        </authorList>
    </citation>
    <scope>NUCLEOTIDE SEQUENCE [LARGE SCALE GENOMIC DNA]</scope>
    <source>
        <strain evidence="1 2">ALL</strain>
    </source>
</reference>
<protein>
    <submittedName>
        <fullName evidence="1">Uncharacterized protein</fullName>
    </submittedName>
</protein>
<proteinExistence type="predicted"/>
<comment type="caution">
    <text evidence="1">The sequence shown here is derived from an EMBL/GenBank/DDBJ whole genome shotgun (WGS) entry which is preliminary data.</text>
</comment>
<dbReference type="Proteomes" id="UP000298663">
    <property type="component" value="Unassembled WGS sequence"/>
</dbReference>
<keyword evidence="2" id="KW-1185">Reference proteome</keyword>
<dbReference type="EMBL" id="AZBU02000003">
    <property type="protein sequence ID" value="TKR89577.1"/>
    <property type="molecule type" value="Genomic_DNA"/>
</dbReference>
<dbReference type="AlphaFoldDB" id="A0A4U5P0U2"/>
<evidence type="ECO:0000313" key="1">
    <source>
        <dbReference type="EMBL" id="TKR89577.1"/>
    </source>
</evidence>
<sequence length="138" mass="15727">MKTEDAISDNLSSKSRLDPTPPSILCLEPQTASFPVGLKLIFARIDFKTPNLIYIYTISTSKMRTFQSFSTQKQLNTSPFCPNNPPFFLSVYHVLSPFPPQTSFQCKLRSLRCNHDSSFFSIYAYFTRRTASFCNTSP</sequence>
<organism evidence="1 2">
    <name type="scientific">Steinernema carpocapsae</name>
    <name type="common">Entomopathogenic nematode</name>
    <dbReference type="NCBI Taxonomy" id="34508"/>
    <lineage>
        <taxon>Eukaryota</taxon>
        <taxon>Metazoa</taxon>
        <taxon>Ecdysozoa</taxon>
        <taxon>Nematoda</taxon>
        <taxon>Chromadorea</taxon>
        <taxon>Rhabditida</taxon>
        <taxon>Tylenchina</taxon>
        <taxon>Panagrolaimomorpha</taxon>
        <taxon>Strongyloidoidea</taxon>
        <taxon>Steinernematidae</taxon>
        <taxon>Steinernema</taxon>
    </lineage>
</organism>
<accession>A0A4U5P0U2</accession>
<reference evidence="1 2" key="2">
    <citation type="journal article" date="2019" name="G3 (Bethesda)">
        <title>Hybrid Assembly of the Genome of the Entomopathogenic Nematode Steinernema carpocapsae Identifies the X-Chromosome.</title>
        <authorList>
            <person name="Serra L."/>
            <person name="Macchietto M."/>
            <person name="Macias-Munoz A."/>
            <person name="McGill C.J."/>
            <person name="Rodriguez I.M."/>
            <person name="Rodriguez B."/>
            <person name="Murad R."/>
            <person name="Mortazavi A."/>
        </authorList>
    </citation>
    <scope>NUCLEOTIDE SEQUENCE [LARGE SCALE GENOMIC DNA]</scope>
    <source>
        <strain evidence="1 2">ALL</strain>
    </source>
</reference>
<name>A0A4U5P0U2_STECR</name>
<gene>
    <name evidence="1" type="ORF">L596_013657</name>
</gene>
<evidence type="ECO:0000313" key="2">
    <source>
        <dbReference type="Proteomes" id="UP000298663"/>
    </source>
</evidence>